<evidence type="ECO:0000313" key="15">
    <source>
        <dbReference type="Proteomes" id="UP001243844"/>
    </source>
</evidence>
<dbReference type="Proteomes" id="UP001243844">
    <property type="component" value="Unassembled WGS sequence"/>
</dbReference>
<evidence type="ECO:0000256" key="2">
    <source>
        <dbReference type="ARBA" id="ARBA00022485"/>
    </source>
</evidence>
<keyword evidence="4" id="KW-0479">Metal-binding</keyword>
<comment type="catalytic activity">
    <reaction evidence="10">
        <text>(R)-2-hydroxyglutarate + A = 2-oxoglutarate + AH2</text>
        <dbReference type="Rhea" id="RHEA:38295"/>
        <dbReference type="ChEBI" id="CHEBI:13193"/>
        <dbReference type="ChEBI" id="CHEBI:15801"/>
        <dbReference type="ChEBI" id="CHEBI:16810"/>
        <dbReference type="ChEBI" id="CHEBI:17499"/>
        <dbReference type="EC" id="1.1.99.39"/>
    </reaction>
    <physiologicalReaction direction="left-to-right" evidence="10">
        <dbReference type="Rhea" id="RHEA:38296"/>
    </physiologicalReaction>
</comment>
<reference evidence="14" key="1">
    <citation type="submission" date="2023-08" db="EMBL/GenBank/DDBJ databases">
        <title>Emergence of clinically-relevant ST2 carbapenem-resistant Acinetobacter baumannii strains in hospital sewages in Zhejiang, East of China.</title>
        <authorList>
            <person name="Kaichao C."/>
            <person name="Zhang R."/>
        </authorList>
    </citation>
    <scope>NUCLEOTIDE SEQUENCE</scope>
    <source>
        <strain evidence="14">M-RB-37</strain>
    </source>
</reference>
<dbReference type="InterPro" id="IPR017896">
    <property type="entry name" value="4Fe4S_Fe-S-bd"/>
</dbReference>
<dbReference type="InterPro" id="IPR017900">
    <property type="entry name" value="4Fe4S_Fe_S_CS"/>
</dbReference>
<comment type="cofactor">
    <cofactor evidence="1">
        <name>FAD</name>
        <dbReference type="ChEBI" id="CHEBI:57692"/>
    </cofactor>
</comment>
<dbReference type="Pfam" id="PF01565">
    <property type="entry name" value="FAD_binding_4"/>
    <property type="match status" value="1"/>
</dbReference>
<sequence length="984" mass="111155">MNDHPQQSITKQFLKQLDADFMGDIDSSDAVRQVYSTDNSIYQLKPQAVIYPKNTNDIQKILSLLVLEQYREVVITARGGGTGTNGQSLTQGIVIDLSRHMNQILQIDPVARTATVQAGVVKDQLNAALKPYGLFFAPELSTSNRATIGGMINTDASGQGSCRYGKTHHHVLDLKTVILSGELLETSALKRTNWQTETEVKTVLQRNIYKSVFEITAENKTVIDKSFPKLNRSLTGYDLPHVLNEEEFNLNHLICGSEGTLGVVVEAKLNLLPIPAHRMLINIGYASFHEALLDAKALMKLQPLSVETIDSKVLHLAKNDIVWNNVAAYFGESEQAELIQGINLVEIDASSEQQLMQLQHEFLQHIQSDQTVQRLTMSTAVGELAIHHVYAMRKRAVGLLGNVQGEKRPQPFVEDTAVPPEHLADYIAEFRALLDREHLDYGMFGHVDAGVLHVRPLMDMKDPNALALMKRVTDQVVELTHRYHGVLWGEHGKGLRSEYAPIFFGESYPLIQKIKALFDPYNQLNPGKIATPASKPHAQLISITEVPLRGEADRQIAPQDWSEFGSTMHCNGNGACFNYDLDDPMCPSYKVTRDRIHSPKGRATLVKEWLRREQTQQQDQIFEQQVYDALHGCLSCKSCSGQCPVKVDIPDVKAKFLHRYFQKNKRHIRDHLMSRLEIFIPKLSPVSAIYNLLQKFSPMIYLQRKLFKLVDIPLFHPQAKADLARYGAILLGSDLSQLTSHRLDQGDCITDKRVIIVQDAFTRYFDTPVLLETITVLKKIGITPYILPFMPNGKPLHVHGFLNQFEQLKQRNIEILNQAAATGVPLLGIDPAMTLVFRQEYLPADMANKAQYQVQMLQEWMSQYLQQHPLNSKCKQQEKYFLAAHCTERTQCPHSVHQWKSIFAQCGLELEELALGCCGMAGTYGHEAEHRELSLKIYAQSWQSKVSQLSPRVLATGYSCRTQVKRVDEKQLLHPIQILNQFIT</sequence>
<dbReference type="Pfam" id="PF02913">
    <property type="entry name" value="FAD-oxidase_C"/>
    <property type="match status" value="1"/>
</dbReference>
<dbReference type="Gene3D" id="1.10.1060.10">
    <property type="entry name" value="Alpha-helical ferredoxin"/>
    <property type="match status" value="1"/>
</dbReference>
<evidence type="ECO:0000256" key="6">
    <source>
        <dbReference type="ARBA" id="ARBA00023002"/>
    </source>
</evidence>
<dbReference type="InterPro" id="IPR016169">
    <property type="entry name" value="FAD-bd_PCMH_sub2"/>
</dbReference>
<keyword evidence="3" id="KW-0285">Flavoprotein</keyword>
<dbReference type="SUPFAM" id="SSF56176">
    <property type="entry name" value="FAD-binding/transporter-associated domain-like"/>
    <property type="match status" value="1"/>
</dbReference>
<protein>
    <recommendedName>
        <fullName evidence="12">D-2-hydroxyglutarate dehydrogenase</fullName>
        <ecNumber evidence="9">1.1.99.39</ecNumber>
    </recommendedName>
</protein>
<dbReference type="Gene3D" id="3.30.70.2740">
    <property type="match status" value="1"/>
</dbReference>
<proteinExistence type="inferred from homology"/>
<dbReference type="GO" id="GO:0051990">
    <property type="term" value="F:(R)-2-hydroxyglutarate dehydrogenase activity"/>
    <property type="evidence" value="ECO:0007669"/>
    <property type="project" value="UniProtKB-EC"/>
</dbReference>
<dbReference type="Gene3D" id="3.30.465.10">
    <property type="match status" value="2"/>
</dbReference>
<dbReference type="InterPro" id="IPR016164">
    <property type="entry name" value="FAD-linked_Oxase-like_C"/>
</dbReference>
<keyword evidence="8" id="KW-0411">Iron-sulfur</keyword>
<dbReference type="EMBL" id="JAVIDL010000012">
    <property type="protein sequence ID" value="MDQ8935636.1"/>
    <property type="molecule type" value="Genomic_DNA"/>
</dbReference>
<dbReference type="InterPro" id="IPR006094">
    <property type="entry name" value="Oxid_FAD_bind_N"/>
</dbReference>
<keyword evidence="7" id="KW-0408">Iron</keyword>
<dbReference type="EC" id="1.1.99.39" evidence="9"/>
<dbReference type="Pfam" id="PF13183">
    <property type="entry name" value="Fer4_8"/>
    <property type="match status" value="1"/>
</dbReference>
<evidence type="ECO:0000256" key="1">
    <source>
        <dbReference type="ARBA" id="ARBA00001974"/>
    </source>
</evidence>
<evidence type="ECO:0000256" key="3">
    <source>
        <dbReference type="ARBA" id="ARBA00022630"/>
    </source>
</evidence>
<keyword evidence="2" id="KW-0004">4Fe-4S</keyword>
<evidence type="ECO:0000259" key="13">
    <source>
        <dbReference type="PROSITE" id="PS51387"/>
    </source>
</evidence>
<dbReference type="PROSITE" id="PS51387">
    <property type="entry name" value="FAD_PCMH"/>
    <property type="match status" value="1"/>
</dbReference>
<evidence type="ECO:0000256" key="11">
    <source>
        <dbReference type="ARBA" id="ARBA00060924"/>
    </source>
</evidence>
<keyword evidence="5" id="KW-0274">FAD</keyword>
<dbReference type="GO" id="GO:0004458">
    <property type="term" value="F:D-lactate dehydrogenase (cytochrome) activity"/>
    <property type="evidence" value="ECO:0007669"/>
    <property type="project" value="TreeGrafter"/>
</dbReference>
<evidence type="ECO:0000256" key="5">
    <source>
        <dbReference type="ARBA" id="ARBA00022827"/>
    </source>
</evidence>
<evidence type="ECO:0000313" key="14">
    <source>
        <dbReference type="EMBL" id="MDQ8935636.1"/>
    </source>
</evidence>
<feature type="domain" description="FAD-binding PCMH-type" evidence="13">
    <location>
        <begin position="42"/>
        <end position="274"/>
    </location>
</feature>
<dbReference type="PANTHER" id="PTHR11748:SF119">
    <property type="entry name" value="D-2-HYDROXYGLUTARATE DEHYDROGENASE"/>
    <property type="match status" value="1"/>
</dbReference>
<dbReference type="FunFam" id="3.30.70.2740:FF:000003">
    <property type="entry name" value="Oxidoreductase, FAD-binding, putative"/>
    <property type="match status" value="1"/>
</dbReference>
<dbReference type="GO" id="GO:0008720">
    <property type="term" value="F:D-lactate dehydrogenase (NAD+) activity"/>
    <property type="evidence" value="ECO:0007669"/>
    <property type="project" value="TreeGrafter"/>
</dbReference>
<evidence type="ECO:0000256" key="7">
    <source>
        <dbReference type="ARBA" id="ARBA00023004"/>
    </source>
</evidence>
<evidence type="ECO:0000256" key="12">
    <source>
        <dbReference type="ARBA" id="ARBA00067680"/>
    </source>
</evidence>
<name>A0AAW8J8Y0_9GAMM</name>
<dbReference type="GO" id="GO:0051539">
    <property type="term" value="F:4 iron, 4 sulfur cluster binding"/>
    <property type="evidence" value="ECO:0007669"/>
    <property type="project" value="UniProtKB-KW"/>
</dbReference>
<evidence type="ECO:0000256" key="9">
    <source>
        <dbReference type="ARBA" id="ARBA00039003"/>
    </source>
</evidence>
<dbReference type="GO" id="GO:0046872">
    <property type="term" value="F:metal ion binding"/>
    <property type="evidence" value="ECO:0007669"/>
    <property type="project" value="UniProtKB-KW"/>
</dbReference>
<dbReference type="InterPro" id="IPR036318">
    <property type="entry name" value="FAD-bd_PCMH-like_sf"/>
</dbReference>
<dbReference type="SUPFAM" id="SSF46548">
    <property type="entry name" value="alpha-helical ferredoxin"/>
    <property type="match status" value="1"/>
</dbReference>
<dbReference type="InterPro" id="IPR009051">
    <property type="entry name" value="Helical_ferredxn"/>
</dbReference>
<dbReference type="GO" id="GO:1903457">
    <property type="term" value="P:lactate catabolic process"/>
    <property type="evidence" value="ECO:0007669"/>
    <property type="project" value="TreeGrafter"/>
</dbReference>
<comment type="caution">
    <text evidence="14">The sequence shown here is derived from an EMBL/GenBank/DDBJ whole genome shotgun (WGS) entry which is preliminary data.</text>
</comment>
<dbReference type="InterPro" id="IPR016166">
    <property type="entry name" value="FAD-bd_PCMH"/>
</dbReference>
<organism evidence="14 15">
    <name type="scientific">Acinetobacter rudis</name>
    <dbReference type="NCBI Taxonomy" id="632955"/>
    <lineage>
        <taxon>Bacteria</taxon>
        <taxon>Pseudomonadati</taxon>
        <taxon>Pseudomonadota</taxon>
        <taxon>Gammaproteobacteria</taxon>
        <taxon>Moraxellales</taxon>
        <taxon>Moraxellaceae</taxon>
        <taxon>Acinetobacter</taxon>
    </lineage>
</organism>
<dbReference type="PANTHER" id="PTHR11748">
    <property type="entry name" value="D-LACTATE DEHYDROGENASE"/>
    <property type="match status" value="1"/>
</dbReference>
<evidence type="ECO:0000256" key="10">
    <source>
        <dbReference type="ARBA" id="ARBA00051291"/>
    </source>
</evidence>
<evidence type="ECO:0000256" key="8">
    <source>
        <dbReference type="ARBA" id="ARBA00023014"/>
    </source>
</evidence>
<dbReference type="GO" id="GO:0071949">
    <property type="term" value="F:FAD binding"/>
    <property type="evidence" value="ECO:0007669"/>
    <property type="project" value="InterPro"/>
</dbReference>
<dbReference type="InterPro" id="IPR004113">
    <property type="entry name" value="FAD-bd_oxidored_4_C"/>
</dbReference>
<keyword evidence="6" id="KW-0560">Oxidoreductase</keyword>
<dbReference type="SUPFAM" id="SSF55103">
    <property type="entry name" value="FAD-linked oxidases, C-terminal domain"/>
    <property type="match status" value="1"/>
</dbReference>
<dbReference type="RefSeq" id="WP_308974241.1">
    <property type="nucleotide sequence ID" value="NZ_JAVIDL010000012.1"/>
</dbReference>
<gene>
    <name evidence="14" type="ORF">RFH47_07835</name>
</gene>
<comment type="similarity">
    <text evidence="11">In the N-terminal section; belongs to the FAD-binding oxidoreductase/transferase type 4 family.</text>
</comment>
<accession>A0AAW8J8Y0</accession>
<dbReference type="PROSITE" id="PS00198">
    <property type="entry name" value="4FE4S_FER_1"/>
    <property type="match status" value="1"/>
</dbReference>
<evidence type="ECO:0000256" key="4">
    <source>
        <dbReference type="ARBA" id="ARBA00022723"/>
    </source>
</evidence>
<dbReference type="AlphaFoldDB" id="A0AAW8J8Y0"/>